<protein>
    <recommendedName>
        <fullName evidence="4">Lipoprotein</fullName>
    </recommendedName>
</protein>
<sequence>MRRRFRYPAVLAVLIIALSISACGDKSEETGNDSDKAWADRYVALIQSGEARDYEDYDNMKKELDRVKEESGATYAYILSPMANGKPALDGDPSKDFAITVDAGDEPDDWGVTYEWEIQFKEAWDGDPATARSAWDDSEELQCWSAFAPVYDSEDNVVCILGIDYPCTDVIADYPEWNRDHPEWNGYETEITGEIPAAVQTQINEVKTLADKYAKELSAK</sequence>
<evidence type="ECO:0008006" key="4">
    <source>
        <dbReference type="Google" id="ProtNLM"/>
    </source>
</evidence>
<dbReference type="EMBL" id="JACRTA010000001">
    <property type="protein sequence ID" value="MBC8567355.1"/>
    <property type="molecule type" value="Genomic_DNA"/>
</dbReference>
<evidence type="ECO:0000256" key="1">
    <source>
        <dbReference type="SAM" id="SignalP"/>
    </source>
</evidence>
<dbReference type="PROSITE" id="PS51257">
    <property type="entry name" value="PROKAR_LIPOPROTEIN"/>
    <property type="match status" value="1"/>
</dbReference>
<evidence type="ECO:0000313" key="3">
    <source>
        <dbReference type="Proteomes" id="UP000610862"/>
    </source>
</evidence>
<dbReference type="Proteomes" id="UP000610862">
    <property type="component" value="Unassembled WGS sequence"/>
</dbReference>
<feature type="chain" id="PRO_5038569922" description="Lipoprotein" evidence="1">
    <location>
        <begin position="23"/>
        <end position="220"/>
    </location>
</feature>
<gene>
    <name evidence="2" type="ORF">H8692_01070</name>
</gene>
<keyword evidence="1" id="KW-0732">Signal</keyword>
<name>A0A926E6S4_9FIRM</name>
<accession>A0A926E6S4</accession>
<proteinExistence type="predicted"/>
<feature type="signal peptide" evidence="1">
    <location>
        <begin position="1"/>
        <end position="22"/>
    </location>
</feature>
<keyword evidence="3" id="KW-1185">Reference proteome</keyword>
<organism evidence="2 3">
    <name type="scientific">Lentihominibacter hominis</name>
    <dbReference type="NCBI Taxonomy" id="2763645"/>
    <lineage>
        <taxon>Bacteria</taxon>
        <taxon>Bacillati</taxon>
        <taxon>Bacillota</taxon>
        <taxon>Clostridia</taxon>
        <taxon>Peptostreptococcales</taxon>
        <taxon>Anaerovoracaceae</taxon>
        <taxon>Lentihominibacter</taxon>
    </lineage>
</organism>
<comment type="caution">
    <text evidence="2">The sequence shown here is derived from an EMBL/GenBank/DDBJ whole genome shotgun (WGS) entry which is preliminary data.</text>
</comment>
<dbReference type="AlphaFoldDB" id="A0A926E6S4"/>
<evidence type="ECO:0000313" key="2">
    <source>
        <dbReference type="EMBL" id="MBC8567355.1"/>
    </source>
</evidence>
<dbReference type="RefSeq" id="WP_187524800.1">
    <property type="nucleotide sequence ID" value="NZ_JACRTA010000001.1"/>
</dbReference>
<reference evidence="2" key="1">
    <citation type="submission" date="2020-08" db="EMBL/GenBank/DDBJ databases">
        <title>Genome public.</title>
        <authorList>
            <person name="Liu C."/>
            <person name="Sun Q."/>
        </authorList>
    </citation>
    <scope>NUCLEOTIDE SEQUENCE</scope>
    <source>
        <strain evidence="2">NSJ-24</strain>
    </source>
</reference>